<keyword evidence="6 20" id="KW-0808">Transferase</keyword>
<feature type="binding site" evidence="17">
    <location>
        <position position="163"/>
    </location>
    <ligand>
        <name>UDP-alpha-D-glucuronate</name>
        <dbReference type="ChEBI" id="CHEBI:58052"/>
    </ligand>
</feature>
<dbReference type="PANTHER" id="PTHR10896">
    <property type="entry name" value="GALACTOSYLGALACTOSYLXYLOSYLPROTEIN 3-BETA-GLUCURONOSYLTRANSFERASE BETA-1,3-GLUCURONYLTRANSFERASE"/>
    <property type="match status" value="1"/>
</dbReference>
<evidence type="ECO:0000256" key="5">
    <source>
        <dbReference type="ARBA" id="ARBA00012641"/>
    </source>
</evidence>
<dbReference type="FunFam" id="3.90.550.10:FF:000044">
    <property type="entry name" value="Galactosylgalactosylxylosylprotein 3-beta-glucuronosyltransferase"/>
    <property type="match status" value="1"/>
</dbReference>
<evidence type="ECO:0000256" key="3">
    <source>
        <dbReference type="ARBA" id="ARBA00004922"/>
    </source>
</evidence>
<feature type="binding site" evidence="17">
    <location>
        <position position="115"/>
    </location>
    <ligand>
        <name>UDP-alpha-D-glucuronate</name>
        <dbReference type="ChEBI" id="CHEBI:58052"/>
    </ligand>
</feature>
<evidence type="ECO:0000313" key="21">
    <source>
        <dbReference type="EMBL" id="KAK7869203.1"/>
    </source>
</evidence>
<dbReference type="GO" id="GO:0046872">
    <property type="term" value="F:metal ion binding"/>
    <property type="evidence" value="ECO:0007669"/>
    <property type="project" value="UniProtKB-KW"/>
</dbReference>
<dbReference type="AlphaFoldDB" id="A0AAN9Z5S4"/>
<evidence type="ECO:0000256" key="10">
    <source>
        <dbReference type="ARBA" id="ARBA00022989"/>
    </source>
</evidence>
<evidence type="ECO:0000256" key="9">
    <source>
        <dbReference type="ARBA" id="ARBA00022968"/>
    </source>
</evidence>
<keyword evidence="8 18" id="KW-0479">Metal-binding</keyword>
<reference evidence="21 22" key="1">
    <citation type="submission" date="2024-03" db="EMBL/GenBank/DDBJ databases">
        <title>The genome assembly and annotation of the cricket Gryllus longicercus Weissman &amp; Gray.</title>
        <authorList>
            <person name="Szrajer S."/>
            <person name="Gray D."/>
            <person name="Ylla G."/>
        </authorList>
    </citation>
    <scope>NUCLEOTIDE SEQUENCE [LARGE SCALE GENOMIC DNA]</scope>
    <source>
        <strain evidence="21">DAG 2021-001</strain>
        <tissue evidence="21">Whole body minus gut</tissue>
    </source>
</reference>
<comment type="pathway">
    <text evidence="3 20">Protein modification; protein glycosylation.</text>
</comment>
<feature type="binding site" evidence="17">
    <location>
        <begin position="186"/>
        <end position="188"/>
    </location>
    <ligand>
        <name>UDP-alpha-D-glucuronate</name>
        <dbReference type="ChEBI" id="CHEBI:58052"/>
    </ligand>
</feature>
<feature type="active site" description="Proton donor/acceptor" evidence="16">
    <location>
        <position position="275"/>
    </location>
</feature>
<dbReference type="PANTHER" id="PTHR10896:SF65">
    <property type="entry name" value="GALACTOSYLGALACTOSYLXYLOSYLPROTEIN 3-BETA-GLUCURONOSYLTRANSFERASE 3"/>
    <property type="match status" value="1"/>
</dbReference>
<evidence type="ECO:0000256" key="4">
    <source>
        <dbReference type="ARBA" id="ARBA00007706"/>
    </source>
</evidence>
<feature type="site" description="Interaction with galactose moiety of substrate glycoprotein" evidence="19">
    <location>
        <position position="219"/>
    </location>
</feature>
<dbReference type="InterPro" id="IPR005027">
    <property type="entry name" value="Glyco_trans_43"/>
</dbReference>
<evidence type="ECO:0000256" key="2">
    <source>
        <dbReference type="ARBA" id="ARBA00004323"/>
    </source>
</evidence>
<name>A0AAN9Z5S4_9ORTH</name>
<dbReference type="GO" id="GO:0005975">
    <property type="term" value="P:carbohydrate metabolic process"/>
    <property type="evidence" value="ECO:0007669"/>
    <property type="project" value="TreeGrafter"/>
</dbReference>
<evidence type="ECO:0000256" key="15">
    <source>
        <dbReference type="ARBA" id="ARBA00047979"/>
    </source>
</evidence>
<evidence type="ECO:0000313" key="22">
    <source>
        <dbReference type="Proteomes" id="UP001378592"/>
    </source>
</evidence>
<dbReference type="Gene3D" id="3.90.550.10">
    <property type="entry name" value="Spore Coat Polysaccharide Biosynthesis Protein SpsA, Chain A"/>
    <property type="match status" value="1"/>
</dbReference>
<evidence type="ECO:0000256" key="8">
    <source>
        <dbReference type="ARBA" id="ARBA00022723"/>
    </source>
</evidence>
<feature type="binding site" evidence="17">
    <location>
        <begin position="84"/>
        <end position="86"/>
    </location>
    <ligand>
        <name>UDP-alpha-D-glucuronate</name>
        <dbReference type="ChEBI" id="CHEBI:58052"/>
    </ligand>
</feature>
<dbReference type="GO" id="GO:0050650">
    <property type="term" value="P:chondroitin sulfate proteoglycan biosynthetic process"/>
    <property type="evidence" value="ECO:0007669"/>
    <property type="project" value="TreeGrafter"/>
</dbReference>
<accession>A0AAN9Z5S4</accession>
<comment type="caution">
    <text evidence="21">The sequence shown here is derived from an EMBL/GenBank/DDBJ whole genome shotgun (WGS) entry which is preliminary data.</text>
</comment>
<keyword evidence="14 18" id="KW-0464">Manganese</keyword>
<evidence type="ECO:0000256" key="11">
    <source>
        <dbReference type="ARBA" id="ARBA00023034"/>
    </source>
</evidence>
<evidence type="ECO:0000256" key="6">
    <source>
        <dbReference type="ARBA" id="ARBA00022679"/>
    </source>
</evidence>
<keyword evidence="11 20" id="KW-0333">Golgi apparatus</keyword>
<protein>
    <recommendedName>
        <fullName evidence="5 20">Galactosylgalactosylxylosylprotein 3-beta-glucuronosyltransferase</fullName>
        <ecNumber evidence="5 20">2.4.1.135</ecNumber>
    </recommendedName>
</protein>
<evidence type="ECO:0000256" key="1">
    <source>
        <dbReference type="ARBA" id="ARBA00001936"/>
    </source>
</evidence>
<organism evidence="21 22">
    <name type="scientific">Gryllus longicercus</name>
    <dbReference type="NCBI Taxonomy" id="2509291"/>
    <lineage>
        <taxon>Eukaryota</taxon>
        <taxon>Metazoa</taxon>
        <taxon>Ecdysozoa</taxon>
        <taxon>Arthropoda</taxon>
        <taxon>Hexapoda</taxon>
        <taxon>Insecta</taxon>
        <taxon>Pterygota</taxon>
        <taxon>Neoptera</taxon>
        <taxon>Polyneoptera</taxon>
        <taxon>Orthoptera</taxon>
        <taxon>Ensifera</taxon>
        <taxon>Gryllidea</taxon>
        <taxon>Grylloidea</taxon>
        <taxon>Gryllidae</taxon>
        <taxon>Gryllinae</taxon>
        <taxon>Gryllus</taxon>
    </lineage>
</organism>
<dbReference type="InterPro" id="IPR029044">
    <property type="entry name" value="Nucleotide-diphossugar_trans"/>
</dbReference>
<feature type="binding site" evidence="17">
    <location>
        <begin position="302"/>
        <end position="304"/>
    </location>
    <ligand>
        <name>UDP-alpha-D-glucuronate</name>
        <dbReference type="ChEBI" id="CHEBI:58052"/>
    </ligand>
</feature>
<dbReference type="GO" id="GO:0015018">
    <property type="term" value="F:galactosylgalactosylxylosylprotein 3-beta-glucuronosyltransferase activity"/>
    <property type="evidence" value="ECO:0007669"/>
    <property type="project" value="UniProtKB-UniRule"/>
</dbReference>
<keyword evidence="12 20" id="KW-0472">Membrane</keyword>
<evidence type="ECO:0000256" key="19">
    <source>
        <dbReference type="PIRSR" id="PIRSR605027-4"/>
    </source>
</evidence>
<feature type="transmembrane region" description="Helical" evidence="20">
    <location>
        <begin position="24"/>
        <end position="41"/>
    </location>
</feature>
<feature type="binding site" evidence="18">
    <location>
        <position position="188"/>
    </location>
    <ligand>
        <name>Mn(2+)</name>
        <dbReference type="ChEBI" id="CHEBI:29035"/>
    </ligand>
</feature>
<proteinExistence type="inferred from homology"/>
<keyword evidence="10 20" id="KW-1133">Transmembrane helix</keyword>
<evidence type="ECO:0000256" key="12">
    <source>
        <dbReference type="ARBA" id="ARBA00023136"/>
    </source>
</evidence>
<comment type="catalytic activity">
    <reaction evidence="15 20">
        <text>3-O-(beta-D-galactosyl-(1-&gt;3)-beta-D-galactosyl-(1-&gt;4)-beta-D-xylosyl)-L-seryl-[protein] + UDP-alpha-D-glucuronate = 3-O-(beta-D-GlcA-(1-&gt;3)-beta-D-Gal-(1-&gt;3)-beta-D-Gal-(1-&gt;4)-beta-D-Xyl)-L-seryl-[protein] + UDP + H(+)</text>
        <dbReference type="Rhea" id="RHEA:24168"/>
        <dbReference type="Rhea" id="RHEA-COMP:12571"/>
        <dbReference type="Rhea" id="RHEA-COMP:12573"/>
        <dbReference type="ChEBI" id="CHEBI:15378"/>
        <dbReference type="ChEBI" id="CHEBI:58052"/>
        <dbReference type="ChEBI" id="CHEBI:58223"/>
        <dbReference type="ChEBI" id="CHEBI:132090"/>
        <dbReference type="ChEBI" id="CHEBI:132093"/>
        <dbReference type="EC" id="2.4.1.135"/>
    </reaction>
</comment>
<dbReference type="CDD" id="cd00218">
    <property type="entry name" value="GlcAT-I"/>
    <property type="match status" value="1"/>
</dbReference>
<dbReference type="Proteomes" id="UP001378592">
    <property type="component" value="Unassembled WGS sequence"/>
</dbReference>
<evidence type="ECO:0000256" key="17">
    <source>
        <dbReference type="PIRSR" id="PIRSR605027-2"/>
    </source>
</evidence>
<dbReference type="Pfam" id="PF03360">
    <property type="entry name" value="Glyco_transf_43"/>
    <property type="match status" value="1"/>
</dbReference>
<dbReference type="GO" id="GO:0000139">
    <property type="term" value="C:Golgi membrane"/>
    <property type="evidence" value="ECO:0007669"/>
    <property type="project" value="UniProtKB-SubCell"/>
</dbReference>
<evidence type="ECO:0000256" key="20">
    <source>
        <dbReference type="RuleBase" id="RU363127"/>
    </source>
</evidence>
<comment type="cofactor">
    <cofactor evidence="1 18 20">
        <name>Mn(2+)</name>
        <dbReference type="ChEBI" id="CHEBI:29035"/>
    </cofactor>
</comment>
<feature type="binding site" evidence="17">
    <location>
        <position position="158"/>
    </location>
    <ligand>
        <name>UDP-alpha-D-glucuronate</name>
        <dbReference type="ChEBI" id="CHEBI:58052"/>
    </ligand>
</feature>
<keyword evidence="13" id="KW-0325">Glycoprotein</keyword>
<comment type="subcellular location">
    <subcellularLocation>
        <location evidence="2 20">Golgi apparatus membrane</location>
        <topology evidence="2 20">Single-pass type II membrane protein</topology>
    </subcellularLocation>
</comment>
<evidence type="ECO:0000256" key="13">
    <source>
        <dbReference type="ARBA" id="ARBA00023180"/>
    </source>
</evidence>
<gene>
    <name evidence="21" type="ORF">R5R35_001146</name>
</gene>
<dbReference type="SUPFAM" id="SSF53448">
    <property type="entry name" value="Nucleotide-diphospho-sugar transferases"/>
    <property type="match status" value="1"/>
</dbReference>
<evidence type="ECO:0000256" key="7">
    <source>
        <dbReference type="ARBA" id="ARBA00022692"/>
    </source>
</evidence>
<keyword evidence="22" id="KW-1185">Reference proteome</keyword>
<dbReference type="EMBL" id="JAZDUA010000078">
    <property type="protein sequence ID" value="KAK7869203.1"/>
    <property type="molecule type" value="Genomic_DNA"/>
</dbReference>
<evidence type="ECO:0000256" key="14">
    <source>
        <dbReference type="ARBA" id="ARBA00023211"/>
    </source>
</evidence>
<evidence type="ECO:0000256" key="16">
    <source>
        <dbReference type="PIRSR" id="PIRSR605027-1"/>
    </source>
</evidence>
<keyword evidence="7 20" id="KW-0812">Transmembrane</keyword>
<evidence type="ECO:0000256" key="18">
    <source>
        <dbReference type="PIRSR" id="PIRSR605027-3"/>
    </source>
</evidence>
<keyword evidence="9 20" id="KW-0735">Signal-anchor</keyword>
<comment type="similarity">
    <text evidence="4 20">Belongs to the glycosyltransferase 43 family.</text>
</comment>
<dbReference type="EC" id="2.4.1.135" evidence="5 20"/>
<sequence length="329" mass="37877">MLSNSGVDELFIYQDMRRGMKRKLFIVFVALFLTLLFFLALSDRGTTRLYKELETLRFNFSRLLGDCETVPRKPDLPVIYAITPTYARPVQKAELTRLSHTFRLVPALHWIIVEDASKPSALVGKLVNKSGIPHTILTAPTPKEWKLREKDPNWKKPRGVLQRNRALQWLRENLKPKDKAVIYFADDDNVYSLELFDEMRWTKGVSVWPVGLVGGLLVERPILNPKTGRVTGWNAAWRPERPFPIDMAGFAISAPLLLSRPNAKFSLTSDRGFQESHLLQALTTRDKLEPRADRCTKVYVWHTRTESPKLNAELARRKAKKNMNDEIEV</sequence>